<dbReference type="Proteomes" id="UP000282930">
    <property type="component" value="Chromosome"/>
</dbReference>
<reference evidence="3 4" key="1">
    <citation type="submission" date="2018-12" db="EMBL/GenBank/DDBJ databases">
        <title>Genome sequence from the cellulolytic species, Caldicellulosiruptor changbaiensis.</title>
        <authorList>
            <person name="Blumer-Schuette S.E."/>
            <person name="Mendoza C."/>
        </authorList>
    </citation>
    <scope>NUCLEOTIDE SEQUENCE [LARGE SCALE GENOMIC DNA]</scope>
    <source>
        <strain evidence="3 4">CBS-Z</strain>
    </source>
</reference>
<dbReference type="Gene3D" id="3.40.920.10">
    <property type="entry name" value="Pyruvate-ferredoxin oxidoreductase, PFOR, domain III"/>
    <property type="match status" value="1"/>
</dbReference>
<keyword evidence="3" id="KW-0670">Pyruvate</keyword>
<evidence type="ECO:0000313" key="4">
    <source>
        <dbReference type="Proteomes" id="UP000282930"/>
    </source>
</evidence>
<dbReference type="RefSeq" id="WP_127351654.1">
    <property type="nucleotide sequence ID" value="NZ_CP034791.1"/>
</dbReference>
<feature type="domain" description="Pyruvate/ketoisovalerate oxidoreductase catalytic" evidence="2">
    <location>
        <begin position="10"/>
        <end position="176"/>
    </location>
</feature>
<evidence type="ECO:0000259" key="2">
    <source>
        <dbReference type="Pfam" id="PF01558"/>
    </source>
</evidence>
<dbReference type="InterPro" id="IPR052198">
    <property type="entry name" value="IorB_Oxidoreductase"/>
</dbReference>
<accession>A0A3T0D546</accession>
<evidence type="ECO:0000256" key="1">
    <source>
        <dbReference type="ARBA" id="ARBA00023002"/>
    </source>
</evidence>
<dbReference type="SUPFAM" id="SSF53323">
    <property type="entry name" value="Pyruvate-ferredoxin oxidoreductase, PFOR, domain III"/>
    <property type="match status" value="1"/>
</dbReference>
<dbReference type="KEGG" id="ccha:ELD05_05565"/>
<proteinExistence type="predicted"/>
<dbReference type="PANTHER" id="PTHR43854">
    <property type="entry name" value="INDOLEPYRUVATE OXIDOREDUCTASE SUBUNIT IORB"/>
    <property type="match status" value="1"/>
</dbReference>
<dbReference type="AlphaFoldDB" id="A0A3T0D546"/>
<organism evidence="3 4">
    <name type="scientific">Caldicellulosiruptor changbaiensis</name>
    <dbReference type="NCBI Taxonomy" id="1222016"/>
    <lineage>
        <taxon>Bacteria</taxon>
        <taxon>Bacillati</taxon>
        <taxon>Bacillota</taxon>
        <taxon>Bacillota incertae sedis</taxon>
        <taxon>Caldicellulosiruptorales</taxon>
        <taxon>Caldicellulosiruptoraceae</taxon>
        <taxon>Caldicellulosiruptor</taxon>
    </lineage>
</organism>
<dbReference type="GO" id="GO:0016903">
    <property type="term" value="F:oxidoreductase activity, acting on the aldehyde or oxo group of donors"/>
    <property type="evidence" value="ECO:0007669"/>
    <property type="project" value="InterPro"/>
</dbReference>
<evidence type="ECO:0000313" key="3">
    <source>
        <dbReference type="EMBL" id="AZT90154.1"/>
    </source>
</evidence>
<dbReference type="InterPro" id="IPR019752">
    <property type="entry name" value="Pyrv/ketoisovalerate_OxRed_cat"/>
</dbReference>
<dbReference type="PANTHER" id="PTHR43854:SF1">
    <property type="entry name" value="INDOLEPYRUVATE OXIDOREDUCTASE SUBUNIT IORB"/>
    <property type="match status" value="1"/>
</dbReference>
<protein>
    <submittedName>
        <fullName evidence="3">Pyruvate ferredoxin oxidoreductase</fullName>
    </submittedName>
</protein>
<dbReference type="EMBL" id="CP034791">
    <property type="protein sequence ID" value="AZT90154.1"/>
    <property type="molecule type" value="Genomic_DNA"/>
</dbReference>
<dbReference type="InterPro" id="IPR002869">
    <property type="entry name" value="Pyrv_flavodox_OxRed_cen"/>
</dbReference>
<name>A0A3T0D546_9FIRM</name>
<dbReference type="Pfam" id="PF01558">
    <property type="entry name" value="POR"/>
    <property type="match status" value="1"/>
</dbReference>
<keyword evidence="1" id="KW-0560">Oxidoreductase</keyword>
<gene>
    <name evidence="3" type="ORF">ELD05_05565</name>
</gene>
<sequence>MSNILIAGVGGQGNIFLSRVICQLYMNRGYSVKTAENIGMSQRGGSVVSFVRIGSDVGPIIPDGLSDMLIGLEMCEALRNVHKLNVHSKIILNNRYIKPKETKIKKEEIVEFFKQNFKHVYHFDAHNIAIELGVPKAENIAMLSLICKSSLLPFSKEEILRALSELLPQKMFGINKFLVEKIYEKY</sequence>
<keyword evidence="4" id="KW-1185">Reference proteome</keyword>